<proteinExistence type="predicted"/>
<feature type="compositionally biased region" description="Basic and acidic residues" evidence="1">
    <location>
        <begin position="1"/>
        <end position="11"/>
    </location>
</feature>
<protein>
    <submittedName>
        <fullName evidence="2">Uncharacterized protein</fullName>
    </submittedName>
</protein>
<reference evidence="2 3" key="1">
    <citation type="journal article" date="2014" name="Genome Biol. Evol.">
        <title>The genome of the myxosporean Thelohanellus kitauei shows adaptations to nutrient acquisition within its fish host.</title>
        <authorList>
            <person name="Yang Y."/>
            <person name="Xiong J."/>
            <person name="Zhou Z."/>
            <person name="Huo F."/>
            <person name="Miao W."/>
            <person name="Ran C."/>
            <person name="Liu Y."/>
            <person name="Zhang J."/>
            <person name="Feng J."/>
            <person name="Wang M."/>
            <person name="Wang M."/>
            <person name="Wang L."/>
            <person name="Yao B."/>
        </authorList>
    </citation>
    <scope>NUCLEOTIDE SEQUENCE [LARGE SCALE GENOMIC DNA]</scope>
    <source>
        <strain evidence="2">Wuqing</strain>
    </source>
</reference>
<accession>A0A0C2M672</accession>
<dbReference type="EMBL" id="JWZT01004947">
    <property type="protein sequence ID" value="KII62540.1"/>
    <property type="molecule type" value="Genomic_DNA"/>
</dbReference>
<feature type="region of interest" description="Disordered" evidence="1">
    <location>
        <begin position="164"/>
        <end position="186"/>
    </location>
</feature>
<dbReference type="AlphaFoldDB" id="A0A0C2M672"/>
<evidence type="ECO:0000256" key="1">
    <source>
        <dbReference type="SAM" id="MobiDB-lite"/>
    </source>
</evidence>
<feature type="region of interest" description="Disordered" evidence="1">
    <location>
        <begin position="77"/>
        <end position="101"/>
    </location>
</feature>
<dbReference type="Proteomes" id="UP000031668">
    <property type="component" value="Unassembled WGS sequence"/>
</dbReference>
<gene>
    <name evidence="2" type="ORF">RF11_08023</name>
</gene>
<feature type="region of interest" description="Disordered" evidence="1">
    <location>
        <begin position="1"/>
        <end position="23"/>
    </location>
</feature>
<comment type="caution">
    <text evidence="2">The sequence shown here is derived from an EMBL/GenBank/DDBJ whole genome shotgun (WGS) entry which is preliminary data.</text>
</comment>
<keyword evidence="3" id="KW-1185">Reference proteome</keyword>
<organism evidence="2 3">
    <name type="scientific">Thelohanellus kitauei</name>
    <name type="common">Myxosporean</name>
    <dbReference type="NCBI Taxonomy" id="669202"/>
    <lineage>
        <taxon>Eukaryota</taxon>
        <taxon>Metazoa</taxon>
        <taxon>Cnidaria</taxon>
        <taxon>Myxozoa</taxon>
        <taxon>Myxosporea</taxon>
        <taxon>Bivalvulida</taxon>
        <taxon>Platysporina</taxon>
        <taxon>Myxobolidae</taxon>
        <taxon>Thelohanellus</taxon>
    </lineage>
</organism>
<evidence type="ECO:0000313" key="3">
    <source>
        <dbReference type="Proteomes" id="UP000031668"/>
    </source>
</evidence>
<evidence type="ECO:0000313" key="2">
    <source>
        <dbReference type="EMBL" id="KII62540.1"/>
    </source>
</evidence>
<sequence length="210" mass="24598">MNERNREESPKTNKKNPMNPRQNYYRLYPLCPTSVYGNGKTDQATCSPHTLQSYQTYSPLVNDYIESLIEETHEEVHTRMRPGNYNNDQSYPPPLESHSRQQAQNNIKQTLFRRHASQMRDRGMLRRQLVVEQSLLPEVLDTVIRNTLIERQHSNRSNVQKDALERDMTNNQFAVSGQRNTENEDVSETIETYLTSRSNGQIFAPNRRIN</sequence>
<name>A0A0C2M672_THEKT</name>
<feature type="compositionally biased region" description="Polar residues" evidence="1">
    <location>
        <begin position="169"/>
        <end position="180"/>
    </location>
</feature>